<dbReference type="Pfam" id="PF00078">
    <property type="entry name" value="RVT_1"/>
    <property type="match status" value="1"/>
</dbReference>
<organism evidence="2 3">
    <name type="scientific">Plakobranchus ocellatus</name>
    <dbReference type="NCBI Taxonomy" id="259542"/>
    <lineage>
        <taxon>Eukaryota</taxon>
        <taxon>Metazoa</taxon>
        <taxon>Spiralia</taxon>
        <taxon>Lophotrochozoa</taxon>
        <taxon>Mollusca</taxon>
        <taxon>Gastropoda</taxon>
        <taxon>Heterobranchia</taxon>
        <taxon>Euthyneura</taxon>
        <taxon>Panpulmonata</taxon>
        <taxon>Sacoglossa</taxon>
        <taxon>Placobranchoidea</taxon>
        <taxon>Plakobranchidae</taxon>
        <taxon>Plakobranchus</taxon>
    </lineage>
</organism>
<keyword evidence="2" id="KW-0548">Nucleotidyltransferase</keyword>
<dbReference type="EMBL" id="BLXT01002238">
    <property type="protein sequence ID" value="GFN92289.1"/>
    <property type="molecule type" value="Genomic_DNA"/>
</dbReference>
<feature type="domain" description="Reverse transcriptase" evidence="1">
    <location>
        <begin position="1"/>
        <end position="215"/>
    </location>
</feature>
<dbReference type="PROSITE" id="PS50878">
    <property type="entry name" value="RT_POL"/>
    <property type="match status" value="1"/>
</dbReference>
<keyword evidence="2" id="KW-0695">RNA-directed DNA polymerase</keyword>
<dbReference type="GO" id="GO:0003964">
    <property type="term" value="F:RNA-directed DNA polymerase activity"/>
    <property type="evidence" value="ECO:0007669"/>
    <property type="project" value="UniProtKB-KW"/>
</dbReference>
<protein>
    <submittedName>
        <fullName evidence="2">Reverse transcriptase-like protein</fullName>
    </submittedName>
</protein>
<dbReference type="Proteomes" id="UP000735302">
    <property type="component" value="Unassembled WGS sequence"/>
</dbReference>
<keyword evidence="2" id="KW-0808">Transferase</keyword>
<accession>A0AAV3ZCJ6</accession>
<proteinExistence type="predicted"/>
<dbReference type="InterPro" id="IPR000477">
    <property type="entry name" value="RT_dom"/>
</dbReference>
<evidence type="ECO:0000313" key="3">
    <source>
        <dbReference type="Proteomes" id="UP000735302"/>
    </source>
</evidence>
<name>A0AAV3ZCJ6_9GAST</name>
<evidence type="ECO:0000313" key="2">
    <source>
        <dbReference type="EMBL" id="GFN92289.1"/>
    </source>
</evidence>
<evidence type="ECO:0000259" key="1">
    <source>
        <dbReference type="PROSITE" id="PS50878"/>
    </source>
</evidence>
<keyword evidence="3" id="KW-1185">Reference proteome</keyword>
<gene>
    <name evidence="2" type="ORF">PoB_001879500</name>
</gene>
<dbReference type="PANTHER" id="PTHR19446">
    <property type="entry name" value="REVERSE TRANSCRIPTASES"/>
    <property type="match status" value="1"/>
</dbReference>
<comment type="caution">
    <text evidence="2">The sequence shown here is derived from an EMBL/GenBank/DDBJ whole genome shotgun (WGS) entry which is preliminary data.</text>
</comment>
<sequence>MVVLVPILKKGKCATAAESYHPISLTSVISKIMEHMVNAQLYHHLKQALATTESQTLFQRHRTKVDQLVRCTQSVTIAWQAKSYTVAVFVDLEKAYDQVWRTGLQVRLQEHGIIDQMYGWLKTFLTEHFIRIQIKGTLSQNQPLTDGLPQGNVLSCNLFPIFINNIGDAVHTLTRLSCADNKSCGIMTQILIKPPKLSIGSSVHSSFSVRGGRCR</sequence>
<reference evidence="2 3" key="1">
    <citation type="journal article" date="2021" name="Elife">
        <title>Chloroplast acquisition without the gene transfer in kleptoplastic sea slugs, Plakobranchus ocellatus.</title>
        <authorList>
            <person name="Maeda T."/>
            <person name="Takahashi S."/>
            <person name="Yoshida T."/>
            <person name="Shimamura S."/>
            <person name="Takaki Y."/>
            <person name="Nagai Y."/>
            <person name="Toyoda A."/>
            <person name="Suzuki Y."/>
            <person name="Arimoto A."/>
            <person name="Ishii H."/>
            <person name="Satoh N."/>
            <person name="Nishiyama T."/>
            <person name="Hasebe M."/>
            <person name="Maruyama T."/>
            <person name="Minagawa J."/>
            <person name="Obokata J."/>
            <person name="Shigenobu S."/>
        </authorList>
    </citation>
    <scope>NUCLEOTIDE SEQUENCE [LARGE SCALE GENOMIC DNA]</scope>
</reference>
<dbReference type="AlphaFoldDB" id="A0AAV3ZCJ6"/>